<sequence length="805" mass="87860">MYQHTGSSNQPKRRKKRPIHGVKTVDVTRGKSGYGFTISGQHPCILSCIVSGSPADSAGLKAGDYLVSVNGLNISKALHDDVVRMVGMSTGTLTLQVAENYNSSDSSDEEYHHRSKARYPNRVRPRHASSNKHGEKVLTECNQRDRHSSNERHKHSHRSNHDSYNKLSQSGPRLHTPVGAENNLSGSSHNSTPQFAGPLNVEKRRDNPTLNGNSTSAINHPLAKQAIVKSTLSSSQSKSSTRPVPSGSVSNHRRDCINRSNNLNASYVTPAVSSYLKTSASTTQDSSPNNAFIAMEEEDDDMGDDEASLLDRSIHDMRAVVGYIGSIEMPSDANKPHVRLQSIRNAVRRLRVEQKIHTLVLMEVSSDGVKLTNAMATTVAHYPVDRLAFSGVCPDDKRFFGIVTLHSFVNDEASSDNGNQNESASSGSCHVFMVDPEMRSHNIHSQKAKTFGITCTPTPDQNQCSEFPKSATPIILSITNLYKNRPGTACLDNEVALSQAFADPSRAAQRSCSNSSNSDSGLGFSKDDQTGERVCVIDMPQGAVAAPVVDVPKSQEEWSGQSMTLSSGPIQHCSPGIRTIPTPLHSSYRPVSDVRSRLDASTSSEDSSFFKHTSNDKLNVRAMPGPLNGVMPPPSAFDPFDRHSADSLRASTHRLYQNRQQKIINHTNSDQESNTSHGSDICRSFSHPDLQRSTSAPFKQLSEESFMGHYNSSKVEAIDMDDSKLSPRAFLPPPFHQLRSPSAPPMINGRSSDAESDVDMADTSIVSNLVDQFGRAQAFNFNSPADGRRFSESFAVLRKVSVATF</sequence>
<dbReference type="CDD" id="cd13162">
    <property type="entry name" value="PTB_RGS12"/>
    <property type="match status" value="1"/>
</dbReference>
<dbReference type="EMBL" id="JARBDR010000246">
    <property type="protein sequence ID" value="KAJ8317189.1"/>
    <property type="molecule type" value="Genomic_DNA"/>
</dbReference>
<dbReference type="InterPro" id="IPR011993">
    <property type="entry name" value="PH-like_dom_sf"/>
</dbReference>
<dbReference type="SMART" id="SM00462">
    <property type="entry name" value="PTB"/>
    <property type="match status" value="1"/>
</dbReference>
<gene>
    <name evidence="4" type="ORF">KUTeg_005093</name>
</gene>
<feature type="compositionally biased region" description="Polar residues" evidence="1">
    <location>
        <begin position="664"/>
        <end position="678"/>
    </location>
</feature>
<dbReference type="CDD" id="cd06710">
    <property type="entry name" value="PDZ_RGS12-like"/>
    <property type="match status" value="1"/>
</dbReference>
<accession>A0ABQ9FIT8</accession>
<dbReference type="SUPFAM" id="SSF50729">
    <property type="entry name" value="PH domain-like"/>
    <property type="match status" value="1"/>
</dbReference>
<dbReference type="InterPro" id="IPR046995">
    <property type="entry name" value="RGS10/12/14-like"/>
</dbReference>
<dbReference type="Pfam" id="PF00595">
    <property type="entry name" value="PDZ"/>
    <property type="match status" value="1"/>
</dbReference>
<evidence type="ECO:0000313" key="5">
    <source>
        <dbReference type="Proteomes" id="UP001217089"/>
    </source>
</evidence>
<evidence type="ECO:0008006" key="6">
    <source>
        <dbReference type="Google" id="ProtNLM"/>
    </source>
</evidence>
<name>A0ABQ9FIT8_TEGGR</name>
<dbReference type="SMART" id="SM00228">
    <property type="entry name" value="PDZ"/>
    <property type="match status" value="1"/>
</dbReference>
<evidence type="ECO:0000256" key="1">
    <source>
        <dbReference type="SAM" id="MobiDB-lite"/>
    </source>
</evidence>
<feature type="region of interest" description="Disordered" evidence="1">
    <location>
        <begin position="1"/>
        <end position="20"/>
    </location>
</feature>
<dbReference type="InterPro" id="IPR001478">
    <property type="entry name" value="PDZ"/>
</dbReference>
<dbReference type="PROSITE" id="PS01179">
    <property type="entry name" value="PID"/>
    <property type="match status" value="1"/>
</dbReference>
<dbReference type="Gene3D" id="2.30.42.10">
    <property type="match status" value="1"/>
</dbReference>
<dbReference type="SUPFAM" id="SSF50156">
    <property type="entry name" value="PDZ domain-like"/>
    <property type="match status" value="1"/>
</dbReference>
<feature type="compositionally biased region" description="Polar residues" evidence="1">
    <location>
        <begin position="1"/>
        <end position="10"/>
    </location>
</feature>
<dbReference type="PANTHER" id="PTHR45945">
    <property type="entry name" value="REGULATOR OF G-PROTEIN SIGNALING LOCO"/>
    <property type="match status" value="1"/>
</dbReference>
<feature type="compositionally biased region" description="Basic residues" evidence="1">
    <location>
        <begin position="113"/>
        <end position="130"/>
    </location>
</feature>
<dbReference type="InterPro" id="IPR006020">
    <property type="entry name" value="PTB/PI_dom"/>
</dbReference>
<feature type="domain" description="PDZ" evidence="3">
    <location>
        <begin position="24"/>
        <end position="101"/>
    </location>
</feature>
<protein>
    <recommendedName>
        <fullName evidence="6">Regulator of G-protein signaling 12</fullName>
    </recommendedName>
</protein>
<feature type="domain" description="PID" evidence="2">
    <location>
        <begin position="321"/>
        <end position="432"/>
    </location>
</feature>
<feature type="region of interest" description="Disordered" evidence="1">
    <location>
        <begin position="102"/>
        <end position="262"/>
    </location>
</feature>
<dbReference type="PANTHER" id="PTHR45945:SF3">
    <property type="entry name" value="REGULATOR OF G-PROTEIN SIGNALING LOCO"/>
    <property type="match status" value="1"/>
</dbReference>
<comment type="caution">
    <text evidence="4">The sequence shown here is derived from an EMBL/GenBank/DDBJ whole genome shotgun (WGS) entry which is preliminary data.</text>
</comment>
<dbReference type="Proteomes" id="UP001217089">
    <property type="component" value="Unassembled WGS sequence"/>
</dbReference>
<dbReference type="Pfam" id="PF00640">
    <property type="entry name" value="PID"/>
    <property type="match status" value="1"/>
</dbReference>
<feature type="compositionally biased region" description="Basic residues" evidence="1">
    <location>
        <begin position="11"/>
        <end position="20"/>
    </location>
</feature>
<proteinExistence type="predicted"/>
<evidence type="ECO:0000313" key="4">
    <source>
        <dbReference type="EMBL" id="KAJ8317189.1"/>
    </source>
</evidence>
<feature type="compositionally biased region" description="Polar residues" evidence="1">
    <location>
        <begin position="182"/>
        <end position="194"/>
    </location>
</feature>
<evidence type="ECO:0000259" key="3">
    <source>
        <dbReference type="PROSITE" id="PS50106"/>
    </source>
</evidence>
<dbReference type="PROSITE" id="PS50106">
    <property type="entry name" value="PDZ"/>
    <property type="match status" value="1"/>
</dbReference>
<dbReference type="Gene3D" id="2.30.29.30">
    <property type="entry name" value="Pleckstrin-homology domain (PH domain)/Phosphotyrosine-binding domain (PTB)"/>
    <property type="match status" value="1"/>
</dbReference>
<organism evidence="4 5">
    <name type="scientific">Tegillarca granosa</name>
    <name type="common">Malaysian cockle</name>
    <name type="synonym">Anadara granosa</name>
    <dbReference type="NCBI Taxonomy" id="220873"/>
    <lineage>
        <taxon>Eukaryota</taxon>
        <taxon>Metazoa</taxon>
        <taxon>Spiralia</taxon>
        <taxon>Lophotrochozoa</taxon>
        <taxon>Mollusca</taxon>
        <taxon>Bivalvia</taxon>
        <taxon>Autobranchia</taxon>
        <taxon>Pteriomorphia</taxon>
        <taxon>Arcoida</taxon>
        <taxon>Arcoidea</taxon>
        <taxon>Arcidae</taxon>
        <taxon>Tegillarca</taxon>
    </lineage>
</organism>
<feature type="compositionally biased region" description="Low complexity" evidence="1">
    <location>
        <begin position="228"/>
        <end position="246"/>
    </location>
</feature>
<keyword evidence="5" id="KW-1185">Reference proteome</keyword>
<evidence type="ECO:0000259" key="2">
    <source>
        <dbReference type="PROSITE" id="PS01179"/>
    </source>
</evidence>
<feature type="compositionally biased region" description="Polar residues" evidence="1">
    <location>
        <begin position="208"/>
        <end position="218"/>
    </location>
</feature>
<dbReference type="InterPro" id="IPR036034">
    <property type="entry name" value="PDZ_sf"/>
</dbReference>
<feature type="compositionally biased region" description="Basic and acidic residues" evidence="1">
    <location>
        <begin position="132"/>
        <end position="151"/>
    </location>
</feature>
<feature type="region of interest" description="Disordered" evidence="1">
    <location>
        <begin position="664"/>
        <end position="698"/>
    </location>
</feature>
<reference evidence="4 5" key="1">
    <citation type="submission" date="2022-12" db="EMBL/GenBank/DDBJ databases">
        <title>Chromosome-level genome of Tegillarca granosa.</title>
        <authorList>
            <person name="Kim J."/>
        </authorList>
    </citation>
    <scope>NUCLEOTIDE SEQUENCE [LARGE SCALE GENOMIC DNA]</scope>
    <source>
        <strain evidence="4">Teg-2019</strain>
        <tissue evidence="4">Adductor muscle</tissue>
    </source>
</reference>